<dbReference type="UniPathway" id="UPA00916">
    <property type="reaction ID" value="UER00889"/>
</dbReference>
<dbReference type="Proteomes" id="UP000524237">
    <property type="component" value="Unassembled WGS sequence"/>
</dbReference>
<comment type="similarity">
    <text evidence="9">Belongs to the carbohydrate kinase PfkB family. Ribokinase subfamily.</text>
</comment>
<protein>
    <recommendedName>
        <fullName evidence="9">Ribokinase</fullName>
        <shortName evidence="9">RK</shortName>
        <ecNumber evidence="9">2.7.1.15</ecNumber>
    </recommendedName>
</protein>
<evidence type="ECO:0000256" key="2">
    <source>
        <dbReference type="ARBA" id="ARBA00022723"/>
    </source>
</evidence>
<evidence type="ECO:0000313" key="12">
    <source>
        <dbReference type="Proteomes" id="UP000524237"/>
    </source>
</evidence>
<evidence type="ECO:0000259" key="10">
    <source>
        <dbReference type="Pfam" id="PF00294"/>
    </source>
</evidence>
<feature type="binding site" evidence="9">
    <location>
        <begin position="55"/>
        <end position="59"/>
    </location>
    <ligand>
        <name>substrate</name>
    </ligand>
</feature>
<keyword evidence="6 9" id="KW-0460">Magnesium</keyword>
<evidence type="ECO:0000256" key="7">
    <source>
        <dbReference type="ARBA" id="ARBA00022958"/>
    </source>
</evidence>
<keyword evidence="5 9" id="KW-0067">ATP-binding</keyword>
<keyword evidence="12" id="KW-1185">Reference proteome</keyword>
<evidence type="ECO:0000313" key="11">
    <source>
        <dbReference type="EMBL" id="MBA8829679.1"/>
    </source>
</evidence>
<comment type="activity regulation">
    <text evidence="9">Activated by a monovalent cation that binds near, but not in, the active site. The most likely occupant of the site in vivo is potassium. Ion binding induces a conformational change that may alter substrate affinity.</text>
</comment>
<feature type="binding site" evidence="9">
    <location>
        <begin position="269"/>
        <end position="270"/>
    </location>
    <ligand>
        <name>ATP</name>
        <dbReference type="ChEBI" id="CHEBI:30616"/>
    </ligand>
</feature>
<dbReference type="GO" id="GO:0005524">
    <property type="term" value="F:ATP binding"/>
    <property type="evidence" value="ECO:0007669"/>
    <property type="project" value="UniProtKB-UniRule"/>
</dbReference>
<dbReference type="CDD" id="cd01174">
    <property type="entry name" value="ribokinase"/>
    <property type="match status" value="1"/>
</dbReference>
<comment type="pathway">
    <text evidence="9">Carbohydrate metabolism; D-ribose degradation; D-ribose 5-phosphate from beta-D-ribopyranose: step 2/2.</text>
</comment>
<dbReference type="GO" id="GO:0005829">
    <property type="term" value="C:cytosol"/>
    <property type="evidence" value="ECO:0007669"/>
    <property type="project" value="TreeGrafter"/>
</dbReference>
<keyword evidence="1 9" id="KW-0808">Transferase</keyword>
<dbReference type="InterPro" id="IPR011611">
    <property type="entry name" value="PfkB_dom"/>
</dbReference>
<feature type="binding site" evidence="9">
    <location>
        <position position="305"/>
    </location>
    <ligand>
        <name>K(+)</name>
        <dbReference type="ChEBI" id="CHEBI:29103"/>
    </ligand>
</feature>
<evidence type="ECO:0000256" key="8">
    <source>
        <dbReference type="ARBA" id="ARBA00023277"/>
    </source>
</evidence>
<dbReference type="PANTHER" id="PTHR10584">
    <property type="entry name" value="SUGAR KINASE"/>
    <property type="match status" value="1"/>
</dbReference>
<evidence type="ECO:0000256" key="9">
    <source>
        <dbReference type="HAMAP-Rule" id="MF_01987"/>
    </source>
</evidence>
<feature type="active site" description="Proton acceptor" evidence="9">
    <location>
        <position position="270"/>
    </location>
</feature>
<feature type="binding site" evidence="9">
    <location>
        <position position="300"/>
    </location>
    <ligand>
        <name>K(+)</name>
        <dbReference type="ChEBI" id="CHEBI:29103"/>
    </ligand>
</feature>
<dbReference type="GO" id="GO:0004747">
    <property type="term" value="F:ribokinase activity"/>
    <property type="evidence" value="ECO:0007669"/>
    <property type="project" value="UniProtKB-UniRule"/>
</dbReference>
<dbReference type="InterPro" id="IPR011877">
    <property type="entry name" value="Ribokinase"/>
</dbReference>
<evidence type="ECO:0000256" key="1">
    <source>
        <dbReference type="ARBA" id="ARBA00022679"/>
    </source>
</evidence>
<feature type="binding site" evidence="9">
    <location>
        <begin position="27"/>
        <end position="29"/>
    </location>
    <ligand>
        <name>substrate</name>
    </ligand>
</feature>
<dbReference type="EMBL" id="JACGWU010000006">
    <property type="protein sequence ID" value="MBA8829679.1"/>
    <property type="molecule type" value="Genomic_DNA"/>
</dbReference>
<organism evidence="11 12">
    <name type="scientific">Alpinimonas psychrophila</name>
    <dbReference type="NCBI Taxonomy" id="748908"/>
    <lineage>
        <taxon>Bacteria</taxon>
        <taxon>Bacillati</taxon>
        <taxon>Actinomycetota</taxon>
        <taxon>Actinomycetes</taxon>
        <taxon>Micrococcales</taxon>
        <taxon>Microbacteriaceae</taxon>
        <taxon>Alpinimonas</taxon>
    </lineage>
</organism>
<comment type="cofactor">
    <cofactor evidence="9">
        <name>Mg(2+)</name>
        <dbReference type="ChEBI" id="CHEBI:18420"/>
    </cofactor>
    <text evidence="9">Requires a divalent cation, most likely magnesium in vivo, as an electrophilic catalyst to aid phosphoryl group transfer. It is the chelate of the metal and the nucleotide that is the actual substrate.</text>
</comment>
<reference evidence="11 12" key="1">
    <citation type="submission" date="2020-07" db="EMBL/GenBank/DDBJ databases">
        <title>Sequencing the genomes of 1000 actinobacteria strains.</title>
        <authorList>
            <person name="Klenk H.-P."/>
        </authorList>
    </citation>
    <scope>NUCLEOTIDE SEQUENCE [LARGE SCALE GENOMIC DNA]</scope>
    <source>
        <strain evidence="11 12">DSM 23737</strain>
    </source>
</reference>
<dbReference type="PANTHER" id="PTHR10584:SF166">
    <property type="entry name" value="RIBOKINASE"/>
    <property type="match status" value="1"/>
</dbReference>
<dbReference type="InterPro" id="IPR029056">
    <property type="entry name" value="Ribokinase-like"/>
</dbReference>
<dbReference type="InterPro" id="IPR002139">
    <property type="entry name" value="Ribo/fructo_kinase"/>
</dbReference>
<keyword evidence="9" id="KW-0963">Cytoplasm</keyword>
<dbReference type="PRINTS" id="PR00990">
    <property type="entry name" value="RIBOKINASE"/>
</dbReference>
<proteinExistence type="inferred from homology"/>
<feature type="binding site" evidence="9">
    <location>
        <position position="309"/>
    </location>
    <ligand>
        <name>K(+)</name>
        <dbReference type="ChEBI" id="CHEBI:29103"/>
    </ligand>
</feature>
<dbReference type="AlphaFoldDB" id="A0A7W3JUW1"/>
<dbReference type="RefSeq" id="WP_182485104.1">
    <property type="nucleotide sequence ID" value="NZ_JACGWU010000006.1"/>
</dbReference>
<keyword evidence="3 9" id="KW-0547">Nucleotide-binding</keyword>
<sequence length="338" mass="33909">MTSSINEQAAALASAKRTGVIVVGSITADVTTFSPRLPRRGETIFGDDVTLVLGGKGANQAVAASRAGAGVELVGCVGTDAFQALVLDGLSADGVVTEHLRIVEGATGVAHIRVDDTGENDIVIVPKANSSLSIEQVTAALGDIGPTAAVLLTQLEVPAPVVLHAIRLARSAGLITVLDPAPAPVIPLSDEVWASVDIVTPNETEAATITGTAVTDAASATRAGQWFLDRGTRAALITLASAGAVLVTADGSSVFAALTVTAIDTTAAGDAFAGYLGAGLARGDSLDVALRSAMAAGALAVTRRGASPSLPFRAEVDDLLQTTTQTNTTPSIKTEAIA</sequence>
<dbReference type="SUPFAM" id="SSF53613">
    <property type="entry name" value="Ribokinase-like"/>
    <property type="match status" value="1"/>
</dbReference>
<evidence type="ECO:0000256" key="4">
    <source>
        <dbReference type="ARBA" id="ARBA00022777"/>
    </source>
</evidence>
<accession>A0A7W3JUW1</accession>
<evidence type="ECO:0000256" key="6">
    <source>
        <dbReference type="ARBA" id="ARBA00022842"/>
    </source>
</evidence>
<evidence type="ECO:0000256" key="5">
    <source>
        <dbReference type="ARBA" id="ARBA00022840"/>
    </source>
</evidence>
<feature type="binding site" evidence="9">
    <location>
        <position position="156"/>
    </location>
    <ligand>
        <name>substrate</name>
    </ligand>
</feature>
<dbReference type="EC" id="2.7.1.15" evidence="9"/>
<dbReference type="HAMAP" id="MF_01987">
    <property type="entry name" value="Ribokinase"/>
    <property type="match status" value="1"/>
</dbReference>
<comment type="subunit">
    <text evidence="9">Homodimer.</text>
</comment>
<keyword evidence="4 9" id="KW-0418">Kinase</keyword>
<feature type="binding site" evidence="9">
    <location>
        <position position="264"/>
    </location>
    <ligand>
        <name>K(+)</name>
        <dbReference type="ChEBI" id="CHEBI:29103"/>
    </ligand>
</feature>
<comment type="caution">
    <text evidence="11">The sequence shown here is derived from an EMBL/GenBank/DDBJ whole genome shotgun (WGS) entry which is preliminary data.</text>
</comment>
<keyword evidence="2 9" id="KW-0479">Metal-binding</keyword>
<comment type="subcellular location">
    <subcellularLocation>
        <location evidence="9">Cytoplasm</location>
    </subcellularLocation>
</comment>
<name>A0A7W3JUW1_9MICO</name>
<gene>
    <name evidence="9" type="primary">rbsK</name>
    <name evidence="11" type="ORF">FB555_001795</name>
</gene>
<feature type="binding site" evidence="9">
    <location>
        <position position="303"/>
    </location>
    <ligand>
        <name>K(+)</name>
        <dbReference type="ChEBI" id="CHEBI:29103"/>
    </ligand>
</feature>
<keyword evidence="8 9" id="KW-0119">Carbohydrate metabolism</keyword>
<feature type="domain" description="Carbohydrate kinase PfkB" evidence="10">
    <location>
        <begin position="19"/>
        <end position="311"/>
    </location>
</feature>
<dbReference type="GO" id="GO:0019303">
    <property type="term" value="P:D-ribose catabolic process"/>
    <property type="evidence" value="ECO:0007669"/>
    <property type="project" value="UniProtKB-UniRule"/>
</dbReference>
<comment type="catalytic activity">
    <reaction evidence="9">
        <text>D-ribose + ATP = D-ribose 5-phosphate + ADP + H(+)</text>
        <dbReference type="Rhea" id="RHEA:13697"/>
        <dbReference type="ChEBI" id="CHEBI:15378"/>
        <dbReference type="ChEBI" id="CHEBI:30616"/>
        <dbReference type="ChEBI" id="CHEBI:47013"/>
        <dbReference type="ChEBI" id="CHEBI:78346"/>
        <dbReference type="ChEBI" id="CHEBI:456216"/>
        <dbReference type="EC" id="2.7.1.15"/>
    </reaction>
</comment>
<dbReference type="GO" id="GO:0046872">
    <property type="term" value="F:metal ion binding"/>
    <property type="evidence" value="ECO:0007669"/>
    <property type="project" value="UniProtKB-KW"/>
</dbReference>
<dbReference type="Pfam" id="PF00294">
    <property type="entry name" value="PfkB"/>
    <property type="match status" value="1"/>
</dbReference>
<evidence type="ECO:0000256" key="3">
    <source>
        <dbReference type="ARBA" id="ARBA00022741"/>
    </source>
</evidence>
<keyword evidence="7 9" id="KW-0630">Potassium</keyword>
<comment type="caution">
    <text evidence="9">Lacks conserved residue(s) required for the propagation of feature annotation.</text>
</comment>
<feature type="binding site" evidence="9">
    <location>
        <position position="270"/>
    </location>
    <ligand>
        <name>substrate</name>
    </ligand>
</feature>
<dbReference type="Gene3D" id="3.40.1190.20">
    <property type="match status" value="1"/>
</dbReference>
<feature type="binding site" evidence="9">
    <location>
        <position position="202"/>
    </location>
    <ligand>
        <name>ATP</name>
        <dbReference type="ChEBI" id="CHEBI:30616"/>
    </ligand>
</feature>
<feature type="binding site" evidence="9">
    <location>
        <position position="266"/>
    </location>
    <ligand>
        <name>K(+)</name>
        <dbReference type="ChEBI" id="CHEBI:29103"/>
    </ligand>
</feature>
<comment type="function">
    <text evidence="9">Catalyzes the phosphorylation of ribose at O-5 in a reaction requiring ATP and magnesium. The resulting D-ribose-5-phosphate can then be used either for sythesis of nucleotides, histidine, and tryptophan, or as a component of the pentose phosphate pathway.</text>
</comment>